<comment type="caution">
    <text evidence="2">The sequence shown here is derived from an EMBL/GenBank/DDBJ whole genome shotgun (WGS) entry which is preliminary data.</text>
</comment>
<dbReference type="Proteomes" id="UP000774617">
    <property type="component" value="Unassembled WGS sequence"/>
</dbReference>
<organism evidence="2 3">
    <name type="scientific">Macrophomina phaseolina</name>
    <dbReference type="NCBI Taxonomy" id="35725"/>
    <lineage>
        <taxon>Eukaryota</taxon>
        <taxon>Fungi</taxon>
        <taxon>Dikarya</taxon>
        <taxon>Ascomycota</taxon>
        <taxon>Pezizomycotina</taxon>
        <taxon>Dothideomycetes</taxon>
        <taxon>Dothideomycetes incertae sedis</taxon>
        <taxon>Botryosphaeriales</taxon>
        <taxon>Botryosphaeriaceae</taxon>
        <taxon>Macrophomina</taxon>
    </lineage>
</organism>
<feature type="compositionally biased region" description="Polar residues" evidence="1">
    <location>
        <begin position="429"/>
        <end position="438"/>
    </location>
</feature>
<feature type="compositionally biased region" description="Basic residues" evidence="1">
    <location>
        <begin position="479"/>
        <end position="497"/>
    </location>
</feature>
<accession>A0ABQ8FSK4</accession>
<feature type="region of interest" description="Disordered" evidence="1">
    <location>
        <begin position="148"/>
        <end position="182"/>
    </location>
</feature>
<name>A0ABQ8FSK4_9PEZI</name>
<keyword evidence="3" id="KW-1185">Reference proteome</keyword>
<feature type="region of interest" description="Disordered" evidence="1">
    <location>
        <begin position="14"/>
        <end position="59"/>
    </location>
</feature>
<proteinExistence type="predicted"/>
<feature type="compositionally biased region" description="Polar residues" evidence="1">
    <location>
        <begin position="41"/>
        <end position="59"/>
    </location>
</feature>
<reference evidence="2 3" key="1">
    <citation type="journal article" date="2021" name="Nat. Commun.">
        <title>Genetic determinants of endophytism in the Arabidopsis root mycobiome.</title>
        <authorList>
            <person name="Mesny F."/>
            <person name="Miyauchi S."/>
            <person name="Thiergart T."/>
            <person name="Pickel B."/>
            <person name="Atanasova L."/>
            <person name="Karlsson M."/>
            <person name="Huettel B."/>
            <person name="Barry K.W."/>
            <person name="Haridas S."/>
            <person name="Chen C."/>
            <person name="Bauer D."/>
            <person name="Andreopoulos W."/>
            <person name="Pangilinan J."/>
            <person name="LaButti K."/>
            <person name="Riley R."/>
            <person name="Lipzen A."/>
            <person name="Clum A."/>
            <person name="Drula E."/>
            <person name="Henrissat B."/>
            <person name="Kohler A."/>
            <person name="Grigoriev I.V."/>
            <person name="Martin F.M."/>
            <person name="Hacquard S."/>
        </authorList>
    </citation>
    <scope>NUCLEOTIDE SEQUENCE [LARGE SCALE GENOMIC DNA]</scope>
    <source>
        <strain evidence="2 3">MPI-SDFR-AT-0080</strain>
    </source>
</reference>
<evidence type="ECO:0000313" key="2">
    <source>
        <dbReference type="EMBL" id="KAH7021752.1"/>
    </source>
</evidence>
<dbReference type="EMBL" id="JAGTJR010000064">
    <property type="protein sequence ID" value="KAH7021752.1"/>
    <property type="molecule type" value="Genomic_DNA"/>
</dbReference>
<sequence length="666" mass="74381">MALLPAHLAESEVPTIDNRHMLEPQLSSSRKRQCSEPPQPNETSQPVSKKQRLCHSSGSQQPSAFWDNLSRIWLLQAHLVHCIDEPAGRSLETSSLSEREIANPPQNTADYLRSCKPRILKDIKLFARHVGPDLSDLRNFPEPIYSSDHTMSSSNSSARSAKLSSTTTSSTKPTTNTTRTKSTGVYDRDFQQHLIDNAVYPHGYRYLDGSVPAKPKNWKDVNEILAQPRPSLSPSRFTDEEYEMFVQADADAHEEKASVRIEQLSRKVRDELGGQIIPSTQHDLPVAPNFFLAAKGPDGSLAVAGRQACYDGALGARGMHGLQSYQQDEPIYDNNAYTITSIYHGGQLKMYTSHVAPPRSPGGRPEYHMSQINTWGMTGNADTFRQGARAYRNARDWAKEQRDEAIRQANERVNPVEAEAPTIDAGASTAPSLVTAVSETEAYPISQESRTSLNEDSNIRRDSEESDTSSEDLAVYRLPAKRSNKYSKHSQTQRKRRNADVRSEQSERWSWIKGKFQRHKGQDLVKEQNNTPADVRIYFDEGWPGQEGKKWRLWISATREILFLMVASFSAPIPISISEFSRSRGVLCTTVCIYEYHWLNMCVGEKATQFEGTARRPSKQFSSVAIRCVRATTAMMRLPNEGVNVSVAVPGLASTGPDLVPAVARG</sequence>
<feature type="region of interest" description="Disordered" evidence="1">
    <location>
        <begin position="408"/>
        <end position="506"/>
    </location>
</feature>
<protein>
    <submittedName>
        <fullName evidence="2">Uncharacterized protein</fullName>
    </submittedName>
</protein>
<evidence type="ECO:0000313" key="3">
    <source>
        <dbReference type="Proteomes" id="UP000774617"/>
    </source>
</evidence>
<evidence type="ECO:0000256" key="1">
    <source>
        <dbReference type="SAM" id="MobiDB-lite"/>
    </source>
</evidence>
<feature type="compositionally biased region" description="Polar residues" evidence="1">
    <location>
        <begin position="446"/>
        <end position="456"/>
    </location>
</feature>
<gene>
    <name evidence="2" type="ORF">B0J12DRAFT_705367</name>
</gene>